<dbReference type="Gene3D" id="1.10.510.10">
    <property type="entry name" value="Transferase(Phosphotransferase) domain 1"/>
    <property type="match status" value="1"/>
</dbReference>
<comment type="cofactor">
    <cofactor evidence="1">
        <name>Mg(2+)</name>
        <dbReference type="ChEBI" id="CHEBI:18420"/>
    </cofactor>
</comment>
<evidence type="ECO:0000313" key="16">
    <source>
        <dbReference type="WBParaSite" id="maker-E.canG7_contigs_3196-snap-gene-0.14-mRNA-1"/>
    </source>
</evidence>
<evidence type="ECO:0000256" key="9">
    <source>
        <dbReference type="ARBA" id="ARBA00022840"/>
    </source>
</evidence>
<dbReference type="InterPro" id="IPR018934">
    <property type="entry name" value="RIO_dom"/>
</dbReference>
<keyword evidence="10" id="KW-0460">Magnesium</keyword>
<dbReference type="GO" id="GO:0005524">
    <property type="term" value="F:ATP binding"/>
    <property type="evidence" value="ECO:0007669"/>
    <property type="project" value="UniProtKB-KW"/>
</dbReference>
<dbReference type="InterPro" id="IPR036390">
    <property type="entry name" value="WH_DNA-bd_sf"/>
</dbReference>
<evidence type="ECO:0000256" key="1">
    <source>
        <dbReference type="ARBA" id="ARBA00001946"/>
    </source>
</evidence>
<dbReference type="FunFam" id="3.30.200.20:FF:000052">
    <property type="entry name" value="Serine/threonine-protein kinase RIO2"/>
    <property type="match status" value="1"/>
</dbReference>
<evidence type="ECO:0000256" key="4">
    <source>
        <dbReference type="ARBA" id="ARBA00022527"/>
    </source>
</evidence>
<protein>
    <recommendedName>
        <fullName evidence="3">non-specific serine/threonine protein kinase</fullName>
        <ecNumber evidence="3">2.7.11.1</ecNumber>
    </recommendedName>
</protein>
<dbReference type="Pfam" id="PF01163">
    <property type="entry name" value="RIO1"/>
    <property type="match status" value="2"/>
</dbReference>
<dbReference type="SUPFAM" id="SSF56112">
    <property type="entry name" value="Protein kinase-like (PK-like)"/>
    <property type="match status" value="1"/>
</dbReference>
<evidence type="ECO:0000256" key="3">
    <source>
        <dbReference type="ARBA" id="ARBA00012513"/>
    </source>
</evidence>
<dbReference type="GO" id="GO:0005829">
    <property type="term" value="C:cytosol"/>
    <property type="evidence" value="ECO:0007669"/>
    <property type="project" value="TreeGrafter"/>
</dbReference>
<keyword evidence="15" id="KW-1185">Reference proteome</keyword>
<dbReference type="Gene3D" id="3.30.200.20">
    <property type="entry name" value="Phosphorylase Kinase, domain 1"/>
    <property type="match status" value="1"/>
</dbReference>
<dbReference type="InterPro" id="IPR018935">
    <property type="entry name" value="RIO_kinase_CS"/>
</dbReference>
<organism evidence="15 16">
    <name type="scientific">Echinococcus canadensis</name>
    <dbReference type="NCBI Taxonomy" id="519352"/>
    <lineage>
        <taxon>Eukaryota</taxon>
        <taxon>Metazoa</taxon>
        <taxon>Spiralia</taxon>
        <taxon>Lophotrochozoa</taxon>
        <taxon>Platyhelminthes</taxon>
        <taxon>Cestoda</taxon>
        <taxon>Eucestoda</taxon>
        <taxon>Cyclophyllidea</taxon>
        <taxon>Taeniidae</taxon>
        <taxon>Echinococcus</taxon>
        <taxon>Echinococcus canadensis group</taxon>
    </lineage>
</organism>
<evidence type="ECO:0000256" key="12">
    <source>
        <dbReference type="ARBA" id="ARBA00048679"/>
    </source>
</evidence>
<feature type="compositionally biased region" description="Acidic residues" evidence="13">
    <location>
        <begin position="487"/>
        <end position="510"/>
    </location>
</feature>
<evidence type="ECO:0000259" key="14">
    <source>
        <dbReference type="SMART" id="SM00090"/>
    </source>
</evidence>
<evidence type="ECO:0000256" key="7">
    <source>
        <dbReference type="ARBA" id="ARBA00022741"/>
    </source>
</evidence>
<dbReference type="InterPro" id="IPR011009">
    <property type="entry name" value="Kinase-like_dom_sf"/>
</dbReference>
<proteinExistence type="inferred from homology"/>
<dbReference type="InterPro" id="IPR000687">
    <property type="entry name" value="RIO_kinase"/>
</dbReference>
<dbReference type="AlphaFoldDB" id="A0A915EVW2"/>
<evidence type="ECO:0000256" key="8">
    <source>
        <dbReference type="ARBA" id="ARBA00022777"/>
    </source>
</evidence>
<evidence type="ECO:0000256" key="11">
    <source>
        <dbReference type="ARBA" id="ARBA00047899"/>
    </source>
</evidence>
<dbReference type="PROSITE" id="PS01245">
    <property type="entry name" value="RIO1"/>
    <property type="match status" value="1"/>
</dbReference>
<keyword evidence="7" id="KW-0547">Nucleotide-binding</keyword>
<dbReference type="CDD" id="cd05144">
    <property type="entry name" value="RIO2_C"/>
    <property type="match status" value="1"/>
</dbReference>
<dbReference type="GO" id="GO:0030688">
    <property type="term" value="C:preribosome, small subunit precursor"/>
    <property type="evidence" value="ECO:0007669"/>
    <property type="project" value="TreeGrafter"/>
</dbReference>
<keyword evidence="9" id="KW-0067">ATP-binding</keyword>
<evidence type="ECO:0000313" key="15">
    <source>
        <dbReference type="Proteomes" id="UP000887562"/>
    </source>
</evidence>
<feature type="region of interest" description="Disordered" evidence="13">
    <location>
        <begin position="429"/>
        <end position="470"/>
    </location>
</feature>
<dbReference type="Gene3D" id="1.10.10.10">
    <property type="entry name" value="Winged helix-like DNA-binding domain superfamily/Winged helix DNA-binding domain"/>
    <property type="match status" value="1"/>
</dbReference>
<accession>A0A915EVW2</accession>
<dbReference type="SUPFAM" id="SSF46785">
    <property type="entry name" value="Winged helix' DNA-binding domain"/>
    <property type="match status" value="1"/>
</dbReference>
<comment type="catalytic activity">
    <reaction evidence="11">
        <text>L-threonyl-[protein] + ATP = O-phospho-L-threonyl-[protein] + ADP + H(+)</text>
        <dbReference type="Rhea" id="RHEA:46608"/>
        <dbReference type="Rhea" id="RHEA-COMP:11060"/>
        <dbReference type="Rhea" id="RHEA-COMP:11605"/>
        <dbReference type="ChEBI" id="CHEBI:15378"/>
        <dbReference type="ChEBI" id="CHEBI:30013"/>
        <dbReference type="ChEBI" id="CHEBI:30616"/>
        <dbReference type="ChEBI" id="CHEBI:61977"/>
        <dbReference type="ChEBI" id="CHEBI:456216"/>
        <dbReference type="EC" id="2.7.11.1"/>
    </reaction>
</comment>
<feature type="domain" description="RIO kinase" evidence="14">
    <location>
        <begin position="154"/>
        <end position="436"/>
    </location>
</feature>
<feature type="compositionally biased region" description="Basic and acidic residues" evidence="13">
    <location>
        <begin position="459"/>
        <end position="470"/>
    </location>
</feature>
<keyword evidence="4" id="KW-0723">Serine/threonine-protein kinase</keyword>
<dbReference type="EC" id="2.7.11.1" evidence="3"/>
<dbReference type="GO" id="GO:0030490">
    <property type="term" value="P:maturation of SSU-rRNA"/>
    <property type="evidence" value="ECO:0007669"/>
    <property type="project" value="TreeGrafter"/>
</dbReference>
<dbReference type="InterPro" id="IPR036388">
    <property type="entry name" value="WH-like_DNA-bd_sf"/>
</dbReference>
<keyword evidence="6" id="KW-0479">Metal-binding</keyword>
<keyword evidence="5" id="KW-0808">Transferase</keyword>
<keyword evidence="8" id="KW-0418">Kinase</keyword>
<feature type="region of interest" description="Disordered" evidence="13">
    <location>
        <begin position="486"/>
        <end position="539"/>
    </location>
</feature>
<sequence>LKCRLIICCFSGTCKCNGPWYSNANATCFDEYTTNATKSASKSTLLPRMQIQVLEKRCQPLCNKIALPVYGLDRSKLLSSSRMPKSIKIDQFRYMTNESWRVLMAVEMGMKNHEFVPLDLVHKISRCARRGSAFLKLLRDDLVPHGLLAYEADSRKGYSGYRLTNLGYDYLALHTLTKSGQVIDLGSMIGAGKESDVYLAVAGDMCGRQGNDMLESTREVGDQQIWPHLPSKGDYIVIKFHRLGRTSFRKVREKREYHQHRNTCSWLYLDRLAAKREFEMMRILYHHGLPVPCPLANNRNAVVMSFLADTVPLCKVLPTTLRSDDAILASVLYTQAADILSTITRNGLIHGDFNEFNLLVHGLVKNDGEEVETDATTATKIAIEAKLILIDFPQMISRDHRTAQEIYERDLNGIVNFFSRFLEIPPTHVPPRSLADVPRTGNMDVELKAPGYPNQKPQKKTESGLRRGRIDDSELLVGTVAALALSSDDDSASETDTNEEQDVSDEDIHDSEEALTSHISQTSQSDEGEGNEDESVKENITINTSFVKGRKATSPMVISREEVRERRKREGRKRIQNEFRLRIKRQQRASVKSKGRAEIAAETRLFIQ</sequence>
<dbReference type="PANTHER" id="PTHR45852:SF1">
    <property type="entry name" value="SERINE_THREONINE-PROTEIN KINASE RIO2"/>
    <property type="match status" value="1"/>
</dbReference>
<dbReference type="GO" id="GO:0046872">
    <property type="term" value="F:metal ion binding"/>
    <property type="evidence" value="ECO:0007669"/>
    <property type="project" value="UniProtKB-KW"/>
</dbReference>
<dbReference type="InterPro" id="IPR030484">
    <property type="entry name" value="Rio2"/>
</dbReference>
<evidence type="ECO:0000256" key="10">
    <source>
        <dbReference type="ARBA" id="ARBA00022842"/>
    </source>
</evidence>
<evidence type="ECO:0000256" key="5">
    <source>
        <dbReference type="ARBA" id="ARBA00022679"/>
    </source>
</evidence>
<evidence type="ECO:0000256" key="2">
    <source>
        <dbReference type="ARBA" id="ARBA00009196"/>
    </source>
</evidence>
<dbReference type="PANTHER" id="PTHR45852">
    <property type="entry name" value="SER/THR-PROTEIN KINASE RIO2"/>
    <property type="match status" value="1"/>
</dbReference>
<dbReference type="WBParaSite" id="maker-E.canG7_contigs_3196-snap-gene-0.14-mRNA-1">
    <property type="protein sequence ID" value="maker-E.canG7_contigs_3196-snap-gene-0.14-mRNA-1"/>
    <property type="gene ID" value="EcG7_07112"/>
</dbReference>
<dbReference type="GO" id="GO:0004674">
    <property type="term" value="F:protein serine/threonine kinase activity"/>
    <property type="evidence" value="ECO:0007669"/>
    <property type="project" value="UniProtKB-KW"/>
</dbReference>
<evidence type="ECO:0000256" key="6">
    <source>
        <dbReference type="ARBA" id="ARBA00022723"/>
    </source>
</evidence>
<dbReference type="SMART" id="SM00090">
    <property type="entry name" value="RIO"/>
    <property type="match status" value="1"/>
</dbReference>
<reference evidence="16" key="1">
    <citation type="submission" date="2022-11" db="UniProtKB">
        <authorList>
            <consortium name="WormBaseParasite"/>
        </authorList>
    </citation>
    <scope>IDENTIFICATION</scope>
</reference>
<evidence type="ECO:0000256" key="13">
    <source>
        <dbReference type="SAM" id="MobiDB-lite"/>
    </source>
</evidence>
<comment type="catalytic activity">
    <reaction evidence="12">
        <text>L-seryl-[protein] + ATP = O-phospho-L-seryl-[protein] + ADP + H(+)</text>
        <dbReference type="Rhea" id="RHEA:17989"/>
        <dbReference type="Rhea" id="RHEA-COMP:9863"/>
        <dbReference type="Rhea" id="RHEA-COMP:11604"/>
        <dbReference type="ChEBI" id="CHEBI:15378"/>
        <dbReference type="ChEBI" id="CHEBI:29999"/>
        <dbReference type="ChEBI" id="CHEBI:30616"/>
        <dbReference type="ChEBI" id="CHEBI:83421"/>
        <dbReference type="ChEBI" id="CHEBI:456216"/>
        <dbReference type="EC" id="2.7.11.1"/>
    </reaction>
</comment>
<dbReference type="Pfam" id="PF09202">
    <property type="entry name" value="Rio2_N"/>
    <property type="match status" value="1"/>
</dbReference>
<dbReference type="Proteomes" id="UP000887562">
    <property type="component" value="Unplaced"/>
</dbReference>
<dbReference type="InterPro" id="IPR015285">
    <property type="entry name" value="RIO2_wHTH_N"/>
</dbReference>
<name>A0A915EVW2_9CEST</name>
<feature type="compositionally biased region" description="Acidic residues" evidence="13">
    <location>
        <begin position="526"/>
        <end position="535"/>
    </location>
</feature>
<comment type="similarity">
    <text evidence="2">Belongs to the protein kinase superfamily. RIO-type Ser/Thr kinase family.</text>
</comment>